<name>A0ABS5Y2F8_9CYAN</name>
<proteinExistence type="predicted"/>
<keyword evidence="1" id="KW-0812">Transmembrane</keyword>
<evidence type="ECO:0000313" key="3">
    <source>
        <dbReference type="Proteomes" id="UP001196661"/>
    </source>
</evidence>
<comment type="caution">
    <text evidence="2">The sequence shown here is derived from an EMBL/GenBank/DDBJ whole genome shotgun (WGS) entry which is preliminary data.</text>
</comment>
<feature type="transmembrane region" description="Helical" evidence="1">
    <location>
        <begin position="75"/>
        <end position="94"/>
    </location>
</feature>
<keyword evidence="1" id="KW-0472">Membrane</keyword>
<reference evidence="2 3" key="1">
    <citation type="journal article" date="2021" name="Mar. Drugs">
        <title>Genome Reduction and Secondary Metabolism of the Marine Sponge-Associated Cyanobacterium Leptothoe.</title>
        <authorList>
            <person name="Konstantinou D."/>
            <person name="Popin R.V."/>
            <person name="Fewer D.P."/>
            <person name="Sivonen K."/>
            <person name="Gkelis S."/>
        </authorList>
    </citation>
    <scope>NUCLEOTIDE SEQUENCE [LARGE SCALE GENOMIC DNA]</scope>
    <source>
        <strain evidence="2 3">TAU-MAC 1615</strain>
    </source>
</reference>
<dbReference type="Proteomes" id="UP001196661">
    <property type="component" value="Unassembled WGS sequence"/>
</dbReference>
<evidence type="ECO:0008006" key="4">
    <source>
        <dbReference type="Google" id="ProtNLM"/>
    </source>
</evidence>
<gene>
    <name evidence="2" type="ORF">IXB28_07375</name>
</gene>
<dbReference type="EMBL" id="JADOER010000004">
    <property type="protein sequence ID" value="MBT9312023.1"/>
    <property type="molecule type" value="Genomic_DNA"/>
</dbReference>
<keyword evidence="1" id="KW-1133">Transmembrane helix</keyword>
<evidence type="ECO:0000256" key="1">
    <source>
        <dbReference type="SAM" id="Phobius"/>
    </source>
</evidence>
<organism evidence="2 3">
    <name type="scientific">Leptothoe kymatousa TAU-MAC 1615</name>
    <dbReference type="NCBI Taxonomy" id="2364775"/>
    <lineage>
        <taxon>Bacteria</taxon>
        <taxon>Bacillati</taxon>
        <taxon>Cyanobacteriota</taxon>
        <taxon>Cyanophyceae</taxon>
        <taxon>Nodosilineales</taxon>
        <taxon>Cymatolegaceae</taxon>
        <taxon>Leptothoe</taxon>
        <taxon>Leptothoe kymatousa</taxon>
    </lineage>
</organism>
<evidence type="ECO:0000313" key="2">
    <source>
        <dbReference type="EMBL" id="MBT9312023.1"/>
    </source>
</evidence>
<keyword evidence="3" id="KW-1185">Reference proteome</keyword>
<accession>A0ABS5Y2F8</accession>
<feature type="transmembrane region" description="Helical" evidence="1">
    <location>
        <begin position="31"/>
        <end position="54"/>
    </location>
</feature>
<sequence length="146" mass="15395">MVKRMRLLWFVRSLAAVSVLSFALSGKAGVIAYLLFIVLPVSVMVGLLLALMAAPMVGIVRRSFAAGFCTIRTMVEGGLLAGLLVAVICCHLIGEPLVEELAHPDRAGDGMLGITYQGMVLVYGVVPTSFIGSILGGVFSLAKRKS</sequence>
<protein>
    <recommendedName>
        <fullName evidence="4">MotA/TolQ/ExbB proton channel domain-containing protein</fullName>
    </recommendedName>
</protein>
<feature type="transmembrane region" description="Helical" evidence="1">
    <location>
        <begin position="114"/>
        <end position="142"/>
    </location>
</feature>